<evidence type="ECO:0000259" key="13">
    <source>
        <dbReference type="Pfam" id="PF00291"/>
    </source>
</evidence>
<dbReference type="Pfam" id="PF00291">
    <property type="entry name" value="PALP"/>
    <property type="match status" value="1"/>
</dbReference>
<sequence>MTKAVLPESLMPTHWYNLAADFPEPMPPHLHPGTGEPLAPEDMTPLFATGLVEQEFSRERYIEIPEPVRDIYRLWRPSPLARAPRLERALGTSARIYFKNESVSPIGSHKPNTSIAQAYYNRVDGITKLTTETGAGQWGASLAFAGQFFDQEVEVWQVRASYDSKPYRRMLMHVYGATVHPSPSDLTEAGRAMLAKDPDTPGSLGMAVSEAIEVAVGTEGARYSLGSVLNHVMLHQTIIGQEAIRQLEMFGEDAGPDIVIGCAGGGSNLAGLSFPFIGANIRGETAARILAVEPARCPSLTKGEYRYDHGDVAGLTPLLKMHTLGRDFVPDPIHAGGLRYHAMAPMVSHAVETGLMEARSITQEEAFAAGILFARTEGTVPAPESNHAIAAAVAEARRHTGEPGSGPVILIGLSGNGFLDLPAYDQFL</sequence>
<comment type="similarity">
    <text evidence="4 12">Belongs to the TrpB family.</text>
</comment>
<proteinExistence type="inferred from homology"/>
<keyword evidence="10 12" id="KW-0456">Lyase</keyword>
<dbReference type="EMBL" id="CP009248">
    <property type="protein sequence ID" value="APT91023.1"/>
    <property type="molecule type" value="Genomic_DNA"/>
</dbReference>
<comment type="cofactor">
    <cofactor evidence="1 12">
        <name>pyridoxal 5'-phosphate</name>
        <dbReference type="ChEBI" id="CHEBI:597326"/>
    </cofactor>
</comment>
<keyword evidence="15" id="KW-1185">Reference proteome</keyword>
<comment type="pathway">
    <text evidence="3 12">Amino-acid biosynthesis; L-tryptophan biosynthesis; L-tryptophan from chorismate: step 5/5.</text>
</comment>
<dbReference type="InterPro" id="IPR023026">
    <property type="entry name" value="Trp_synth_beta/beta-like"/>
</dbReference>
<evidence type="ECO:0000256" key="9">
    <source>
        <dbReference type="ARBA" id="ARBA00023141"/>
    </source>
</evidence>
<evidence type="ECO:0000256" key="2">
    <source>
        <dbReference type="ARBA" id="ARBA00002786"/>
    </source>
</evidence>
<dbReference type="SUPFAM" id="SSF53686">
    <property type="entry name" value="Tryptophan synthase beta subunit-like PLP-dependent enzymes"/>
    <property type="match status" value="1"/>
</dbReference>
<dbReference type="Proteomes" id="UP000185469">
    <property type="component" value="Chromosome"/>
</dbReference>
<dbReference type="EC" id="4.2.1.20" evidence="12"/>
<dbReference type="STRING" id="1437874.CSPHI_08220"/>
<evidence type="ECO:0000256" key="7">
    <source>
        <dbReference type="ARBA" id="ARBA00022822"/>
    </source>
</evidence>
<dbReference type="NCBIfam" id="NF009057">
    <property type="entry name" value="PRK12391.1"/>
    <property type="match status" value="1"/>
</dbReference>
<dbReference type="PANTHER" id="PTHR48077">
    <property type="entry name" value="TRYPTOPHAN SYNTHASE-RELATED"/>
    <property type="match status" value="1"/>
</dbReference>
<dbReference type="PIRSF" id="PIRSF001413">
    <property type="entry name" value="Trp_syn_beta"/>
    <property type="match status" value="1"/>
</dbReference>
<dbReference type="AlphaFoldDB" id="A0A1L7CZ06"/>
<reference evidence="14 15" key="1">
    <citation type="submission" date="2014-08" db="EMBL/GenBank/DDBJ databases">
        <title>Complete genome sequence of Corynebacterium sphenisci CECT 5990(T) (=DSM 44792(T)), isolated from healthy wild penguins.</title>
        <authorList>
            <person name="Ruckert C."/>
            <person name="Albersmeier A."/>
            <person name="Winkler A."/>
            <person name="Kalinowski J."/>
        </authorList>
    </citation>
    <scope>NUCLEOTIDE SEQUENCE [LARGE SCALE GENOMIC DNA]</scope>
    <source>
        <strain evidence="14 15">DSM 44792</strain>
    </source>
</reference>
<accession>A0A1L7CZ06</accession>
<dbReference type="RefSeq" id="WP_075692354.1">
    <property type="nucleotide sequence ID" value="NZ_CP009248.1"/>
</dbReference>
<gene>
    <name evidence="12" type="primary">trpB</name>
    <name evidence="14" type="ORF">CSPHI_08220</name>
</gene>
<dbReference type="HAMAP" id="MF_00133">
    <property type="entry name" value="Trp_synth_beta"/>
    <property type="match status" value="1"/>
</dbReference>
<evidence type="ECO:0000313" key="15">
    <source>
        <dbReference type="Proteomes" id="UP000185469"/>
    </source>
</evidence>
<dbReference type="NCBIfam" id="TIGR01415">
    <property type="entry name" value="trpB_rel"/>
    <property type="match status" value="1"/>
</dbReference>
<name>A0A1L7CZ06_9CORY</name>
<evidence type="ECO:0000256" key="3">
    <source>
        <dbReference type="ARBA" id="ARBA00004733"/>
    </source>
</evidence>
<dbReference type="GO" id="GO:0004834">
    <property type="term" value="F:tryptophan synthase activity"/>
    <property type="evidence" value="ECO:0007669"/>
    <property type="project" value="UniProtKB-UniRule"/>
</dbReference>
<feature type="domain" description="Tryptophan synthase beta chain-like PALP" evidence="13">
    <location>
        <begin position="74"/>
        <end position="408"/>
    </location>
</feature>
<dbReference type="PIRSF" id="PIRSF500824">
    <property type="entry name" value="TrpB_prok"/>
    <property type="match status" value="1"/>
</dbReference>
<dbReference type="GO" id="GO:0005737">
    <property type="term" value="C:cytoplasm"/>
    <property type="evidence" value="ECO:0007669"/>
    <property type="project" value="TreeGrafter"/>
</dbReference>
<dbReference type="PANTHER" id="PTHR48077:SF6">
    <property type="entry name" value="TRYPTOPHAN SYNTHASE"/>
    <property type="match status" value="1"/>
</dbReference>
<protein>
    <recommendedName>
        <fullName evidence="12">Tryptophan synthase beta chain</fullName>
        <ecNumber evidence="12">4.2.1.20</ecNumber>
    </recommendedName>
</protein>
<comment type="function">
    <text evidence="2 12">The beta subunit is responsible for the synthesis of L-tryptophan from indole and L-serine.</text>
</comment>
<evidence type="ECO:0000256" key="4">
    <source>
        <dbReference type="ARBA" id="ARBA00009982"/>
    </source>
</evidence>
<comment type="catalytic activity">
    <reaction evidence="11 12">
        <text>(1S,2R)-1-C-(indol-3-yl)glycerol 3-phosphate + L-serine = D-glyceraldehyde 3-phosphate + L-tryptophan + H2O</text>
        <dbReference type="Rhea" id="RHEA:10532"/>
        <dbReference type="ChEBI" id="CHEBI:15377"/>
        <dbReference type="ChEBI" id="CHEBI:33384"/>
        <dbReference type="ChEBI" id="CHEBI:57912"/>
        <dbReference type="ChEBI" id="CHEBI:58866"/>
        <dbReference type="ChEBI" id="CHEBI:59776"/>
        <dbReference type="EC" id="4.2.1.20"/>
    </reaction>
</comment>
<evidence type="ECO:0000256" key="10">
    <source>
        <dbReference type="ARBA" id="ARBA00023239"/>
    </source>
</evidence>
<keyword evidence="9 12" id="KW-0057">Aromatic amino acid biosynthesis</keyword>
<evidence type="ECO:0000256" key="6">
    <source>
        <dbReference type="ARBA" id="ARBA00022605"/>
    </source>
</evidence>
<dbReference type="GO" id="GO:0030170">
    <property type="term" value="F:pyridoxal phosphate binding"/>
    <property type="evidence" value="ECO:0007669"/>
    <property type="project" value="InterPro"/>
</dbReference>
<dbReference type="InterPro" id="IPR006316">
    <property type="entry name" value="Trp_synth_b-like"/>
</dbReference>
<dbReference type="InterPro" id="IPR001926">
    <property type="entry name" value="TrpB-like_PALP"/>
</dbReference>
<dbReference type="KEGG" id="csph:CSPHI_08220"/>
<dbReference type="OrthoDB" id="9766131at2"/>
<dbReference type="GO" id="GO:0052684">
    <property type="term" value="F:L-serine hydro-lyase (adding indole, L-tryptophan-forming) activity"/>
    <property type="evidence" value="ECO:0007669"/>
    <property type="project" value="TreeGrafter"/>
</dbReference>
<evidence type="ECO:0000313" key="14">
    <source>
        <dbReference type="EMBL" id="APT91023.1"/>
    </source>
</evidence>
<evidence type="ECO:0000256" key="11">
    <source>
        <dbReference type="ARBA" id="ARBA00049047"/>
    </source>
</evidence>
<comment type="subunit">
    <text evidence="5 12">Tetramer of two alpha and two beta chains.</text>
</comment>
<keyword evidence="8 12" id="KW-0663">Pyridoxal phosphate</keyword>
<evidence type="ECO:0000256" key="1">
    <source>
        <dbReference type="ARBA" id="ARBA00001933"/>
    </source>
</evidence>
<dbReference type="Gene3D" id="3.40.50.1100">
    <property type="match status" value="2"/>
</dbReference>
<dbReference type="PROSITE" id="PS00168">
    <property type="entry name" value="TRP_SYNTHASE_BETA"/>
    <property type="match status" value="1"/>
</dbReference>
<keyword evidence="6 12" id="KW-0028">Amino-acid biosynthesis</keyword>
<evidence type="ECO:0000256" key="12">
    <source>
        <dbReference type="HAMAP-Rule" id="MF_00133"/>
    </source>
</evidence>
<organism evidence="14 15">
    <name type="scientific">Corynebacterium sphenisci DSM 44792</name>
    <dbReference type="NCBI Taxonomy" id="1437874"/>
    <lineage>
        <taxon>Bacteria</taxon>
        <taxon>Bacillati</taxon>
        <taxon>Actinomycetota</taxon>
        <taxon>Actinomycetes</taxon>
        <taxon>Mycobacteriales</taxon>
        <taxon>Corynebacteriaceae</taxon>
        <taxon>Corynebacterium</taxon>
    </lineage>
</organism>
<evidence type="ECO:0000256" key="5">
    <source>
        <dbReference type="ARBA" id="ARBA00011270"/>
    </source>
</evidence>
<dbReference type="UniPathway" id="UPA00035">
    <property type="reaction ID" value="UER00044"/>
</dbReference>
<dbReference type="InterPro" id="IPR036052">
    <property type="entry name" value="TrpB-like_PALP_sf"/>
</dbReference>
<keyword evidence="7 12" id="KW-0822">Tryptophan biosynthesis</keyword>
<evidence type="ECO:0000256" key="8">
    <source>
        <dbReference type="ARBA" id="ARBA00022898"/>
    </source>
</evidence>
<dbReference type="InterPro" id="IPR006653">
    <property type="entry name" value="Trp_synth_b_CS"/>
</dbReference>
<feature type="modified residue" description="N6-(pyridoxal phosphate)lysine" evidence="12">
    <location>
        <position position="110"/>
    </location>
</feature>